<organism evidence="2">
    <name type="scientific">Haemophilus influenzae</name>
    <dbReference type="NCBI Taxonomy" id="727"/>
    <lineage>
        <taxon>Bacteria</taxon>
        <taxon>Pseudomonadati</taxon>
        <taxon>Pseudomonadota</taxon>
        <taxon>Gammaproteobacteria</taxon>
        <taxon>Pasteurellales</taxon>
        <taxon>Pasteurellaceae</taxon>
        <taxon>Haemophilus</taxon>
    </lineage>
</organism>
<proteinExistence type="predicted"/>
<sequence>MHFFIFFTIYFLVFIYIFLRFYRNETFNEKLSIKSGQLCLDIWTFRLFFATHFRA</sequence>
<name>I6MCS3_HAEIF</name>
<keyword evidence="1" id="KW-0812">Transmembrane</keyword>
<dbReference type="AlphaFoldDB" id="I6MCS3"/>
<keyword evidence="1" id="KW-1133">Transmembrane helix</keyword>
<keyword evidence="1" id="KW-0472">Membrane</keyword>
<reference evidence="2" key="1">
    <citation type="submission" date="2010-07" db="EMBL/GenBank/DDBJ databases">
        <title>Real-time PCR assays for detection of Haemophilus influenzae serotypes a-f and sequencing of serotype c, d, and e capsule biosynthesis regions.</title>
        <authorList>
            <person name="Dolan J.M."/>
            <person name="Hatcher C.P."/>
            <person name="Linscott K."/>
            <person name="Bach M.C."/>
            <person name="Mair R."/>
            <person name="Mayer L.W."/>
        </authorList>
    </citation>
    <scope>NUCLEOTIDE SEQUENCE</scope>
    <source>
        <strain evidence="2">M11853</strain>
    </source>
</reference>
<protein>
    <submittedName>
        <fullName evidence="2">BexD</fullName>
    </submittedName>
</protein>
<evidence type="ECO:0000256" key="1">
    <source>
        <dbReference type="SAM" id="Phobius"/>
    </source>
</evidence>
<accession>I6MCS3</accession>
<evidence type="ECO:0000313" key="2">
    <source>
        <dbReference type="EMBL" id="AEK12230.1"/>
    </source>
</evidence>
<feature type="transmembrane region" description="Helical" evidence="1">
    <location>
        <begin position="6"/>
        <end position="22"/>
    </location>
</feature>
<gene>
    <name evidence="2" type="primary">bexD</name>
</gene>
<feature type="non-terminal residue" evidence="2">
    <location>
        <position position="55"/>
    </location>
</feature>
<dbReference type="EMBL" id="HM770878">
    <property type="protein sequence ID" value="AEK12230.1"/>
    <property type="molecule type" value="Genomic_DNA"/>
</dbReference>